<evidence type="ECO:0000313" key="5">
    <source>
        <dbReference type="Proteomes" id="UP001281731"/>
    </source>
</evidence>
<keyword evidence="1" id="KW-0732">Signal</keyword>
<feature type="signal peptide" evidence="1">
    <location>
        <begin position="1"/>
        <end position="22"/>
    </location>
</feature>
<keyword evidence="4" id="KW-1185">Reference proteome</keyword>
<name>A0AAW9HWR3_9ACTO</name>
<dbReference type="Proteomes" id="UP001281731">
    <property type="component" value="Unassembled WGS sequence"/>
</dbReference>
<organism evidence="3 5">
    <name type="scientific">Actinotignum urinale</name>
    <dbReference type="NCBI Taxonomy" id="190146"/>
    <lineage>
        <taxon>Bacteria</taxon>
        <taxon>Bacillati</taxon>
        <taxon>Actinomycetota</taxon>
        <taxon>Actinomycetes</taxon>
        <taxon>Actinomycetales</taxon>
        <taxon>Actinomycetaceae</taxon>
        <taxon>Actinotignum</taxon>
    </lineage>
</organism>
<feature type="chain" id="PRO_5043723723" evidence="1">
    <location>
        <begin position="23"/>
        <end position="264"/>
    </location>
</feature>
<dbReference type="RefSeq" id="WP_320755243.1">
    <property type="nucleotide sequence ID" value="NZ_CP171105.1"/>
</dbReference>
<sequence length="264" mass="26939">MAKRRLGKIVLSGCVAAAATFAAKKFLAPRLGEEWERTAGDGRTVSLSEGAVAVSGMGVALSATGNISPAILTAVSGLAGYIDDEWETRFPSVSKGFKGHISSLLRGTPTSGGVKILLIGTTALVCAPRGAKISGGALIAMTANLINLFDLRPGRALKVILAGTAPLMLCTQPKVAGAMATASATSLVCLPEDLEGTTMLGDTGANALGAVLGYGMAHLPKIPRYIALAGVCGLNVLSEKVSFTKIIEANPILNAIDQAGRRHS</sequence>
<dbReference type="EMBL" id="JAWNGA010000007">
    <property type="protein sequence ID" value="MDY5133131.1"/>
    <property type="molecule type" value="Genomic_DNA"/>
</dbReference>
<accession>A0AAW9HWR3</accession>
<evidence type="ECO:0000313" key="4">
    <source>
        <dbReference type="Proteomes" id="UP001275049"/>
    </source>
</evidence>
<evidence type="ECO:0000313" key="3">
    <source>
        <dbReference type="EMBL" id="MDY5154459.1"/>
    </source>
</evidence>
<reference evidence="3 4" key="1">
    <citation type="submission" date="2023-10" db="EMBL/GenBank/DDBJ databases">
        <title>Whole Genome based description of the genera Actinobaculum and Actinotignum reveals a complex phylogenetic relationship within the species included in the genus Actinotignum.</title>
        <authorList>
            <person name="Jensen C.S."/>
            <person name="Dargis R."/>
            <person name="Kemp M."/>
            <person name="Christensen J.J."/>
        </authorList>
    </citation>
    <scope>NUCLEOTIDE SEQUENCE</scope>
    <source>
        <strain evidence="3">SLA_B511</strain>
        <strain evidence="2 4">SLA_B974</strain>
    </source>
</reference>
<dbReference type="AlphaFoldDB" id="A0AAW9HWR3"/>
<evidence type="ECO:0000256" key="1">
    <source>
        <dbReference type="SAM" id="SignalP"/>
    </source>
</evidence>
<dbReference type="Proteomes" id="UP001275049">
    <property type="component" value="Unassembled WGS sequence"/>
</dbReference>
<gene>
    <name evidence="3" type="ORF">R6G80_01795</name>
    <name evidence="2" type="ORF">R6G86_05160</name>
</gene>
<protein>
    <submittedName>
        <fullName evidence="3">Beta-carotene 15,15'-monooxygenase</fullName>
    </submittedName>
</protein>
<proteinExistence type="predicted"/>
<comment type="caution">
    <text evidence="3">The sequence shown here is derived from an EMBL/GenBank/DDBJ whole genome shotgun (WGS) entry which is preliminary data.</text>
</comment>
<dbReference type="EMBL" id="JAWNGC010000002">
    <property type="protein sequence ID" value="MDY5154459.1"/>
    <property type="molecule type" value="Genomic_DNA"/>
</dbReference>
<evidence type="ECO:0000313" key="2">
    <source>
        <dbReference type="EMBL" id="MDY5133131.1"/>
    </source>
</evidence>